<dbReference type="Proteomes" id="UP000272117">
    <property type="component" value="Unassembled WGS sequence"/>
</dbReference>
<evidence type="ECO:0000313" key="10">
    <source>
        <dbReference type="Proteomes" id="UP000272117"/>
    </source>
</evidence>
<feature type="domain" description="CBS" evidence="8">
    <location>
        <begin position="207"/>
        <end position="266"/>
    </location>
</feature>
<dbReference type="PROSITE" id="PS51371">
    <property type="entry name" value="CBS"/>
    <property type="match status" value="2"/>
</dbReference>
<dbReference type="Pfam" id="PF00571">
    <property type="entry name" value="CBS"/>
    <property type="match status" value="2"/>
</dbReference>
<dbReference type="SUPFAM" id="SSF56176">
    <property type="entry name" value="FAD-binding/transporter-associated domain-like"/>
    <property type="match status" value="1"/>
</dbReference>
<keyword evidence="4" id="KW-0677">Repeat</keyword>
<comment type="similarity">
    <text evidence="2">Belongs to the UPF0053 family.</text>
</comment>
<feature type="transmembrane region" description="Helical" evidence="7">
    <location>
        <begin position="94"/>
        <end position="115"/>
    </location>
</feature>
<dbReference type="Pfam" id="PF03471">
    <property type="entry name" value="CorC_HlyC"/>
    <property type="match status" value="1"/>
</dbReference>
<protein>
    <submittedName>
        <fullName evidence="9">CBS domain-containing protein</fullName>
    </submittedName>
</protein>
<dbReference type="GO" id="GO:0005886">
    <property type="term" value="C:plasma membrane"/>
    <property type="evidence" value="ECO:0007669"/>
    <property type="project" value="UniProtKB-SubCell"/>
</dbReference>
<keyword evidence="7" id="KW-1133">Transmembrane helix</keyword>
<dbReference type="RefSeq" id="WP_123128343.1">
    <property type="nucleotide sequence ID" value="NZ_RJJD01000015.1"/>
</dbReference>
<dbReference type="InterPro" id="IPR000644">
    <property type="entry name" value="CBS_dom"/>
</dbReference>
<dbReference type="GO" id="GO:0050660">
    <property type="term" value="F:flavin adenine dinucleotide binding"/>
    <property type="evidence" value="ECO:0007669"/>
    <property type="project" value="InterPro"/>
</dbReference>
<keyword evidence="5 6" id="KW-0129">CBS domain</keyword>
<accession>A0A3M9MCX6</accession>
<dbReference type="SMART" id="SM01091">
    <property type="entry name" value="CorC_HlyC"/>
    <property type="match status" value="1"/>
</dbReference>
<dbReference type="InterPro" id="IPR016169">
    <property type="entry name" value="FAD-bd_PCMH_sub2"/>
</dbReference>
<evidence type="ECO:0000256" key="4">
    <source>
        <dbReference type="ARBA" id="ARBA00022737"/>
    </source>
</evidence>
<evidence type="ECO:0000259" key="8">
    <source>
        <dbReference type="PROSITE" id="PS51371"/>
    </source>
</evidence>
<evidence type="ECO:0000313" key="9">
    <source>
        <dbReference type="EMBL" id="RNI23421.1"/>
    </source>
</evidence>
<evidence type="ECO:0000256" key="1">
    <source>
        <dbReference type="ARBA" id="ARBA00004651"/>
    </source>
</evidence>
<dbReference type="PANTHER" id="PTHR22777">
    <property type="entry name" value="HEMOLYSIN-RELATED"/>
    <property type="match status" value="1"/>
</dbReference>
<feature type="domain" description="CBS" evidence="8">
    <location>
        <begin position="271"/>
        <end position="328"/>
    </location>
</feature>
<evidence type="ECO:0000256" key="3">
    <source>
        <dbReference type="ARBA" id="ARBA00022475"/>
    </source>
</evidence>
<dbReference type="SUPFAM" id="SSF54631">
    <property type="entry name" value="CBS-domain pair"/>
    <property type="match status" value="1"/>
</dbReference>
<dbReference type="InterPro" id="IPR044751">
    <property type="entry name" value="Ion_transp-like_CBS"/>
</dbReference>
<evidence type="ECO:0000256" key="7">
    <source>
        <dbReference type="SAM" id="Phobius"/>
    </source>
</evidence>
<proteinExistence type="inferred from homology"/>
<keyword evidence="3" id="KW-1003">Cell membrane</keyword>
<reference evidence="9 10" key="1">
    <citation type="submission" date="2018-11" db="EMBL/GenBank/DDBJ databases">
        <title>Rufibacter latericius sp. nov., isolated from water in Baiyang Lake.</title>
        <authorList>
            <person name="Yang Y."/>
        </authorList>
    </citation>
    <scope>NUCLEOTIDE SEQUENCE [LARGE SCALE GENOMIC DNA]</scope>
    <source>
        <strain evidence="9 10">R-22-1c-1</strain>
    </source>
</reference>
<dbReference type="EMBL" id="RJJD01000015">
    <property type="protein sequence ID" value="RNI23421.1"/>
    <property type="molecule type" value="Genomic_DNA"/>
</dbReference>
<evidence type="ECO:0000256" key="5">
    <source>
        <dbReference type="ARBA" id="ARBA00023122"/>
    </source>
</evidence>
<dbReference type="AlphaFoldDB" id="A0A3M9MCX6"/>
<feature type="transmembrane region" description="Helical" evidence="7">
    <location>
        <begin position="59"/>
        <end position="82"/>
    </location>
</feature>
<dbReference type="InterPro" id="IPR046342">
    <property type="entry name" value="CBS_dom_sf"/>
</dbReference>
<dbReference type="InterPro" id="IPR005170">
    <property type="entry name" value="Transptr-assoc_dom"/>
</dbReference>
<name>A0A3M9MCX6_9BACT</name>
<evidence type="ECO:0000256" key="6">
    <source>
        <dbReference type="PROSITE-ProRule" id="PRU00703"/>
    </source>
</evidence>
<keyword evidence="7" id="KW-0812">Transmembrane</keyword>
<dbReference type="FunFam" id="3.10.580.10:FF:000002">
    <property type="entry name" value="Magnesium/cobalt efflux protein CorC"/>
    <property type="match status" value="1"/>
</dbReference>
<organism evidence="9 10">
    <name type="scientific">Rufibacter latericius</name>
    <dbReference type="NCBI Taxonomy" id="2487040"/>
    <lineage>
        <taxon>Bacteria</taxon>
        <taxon>Pseudomonadati</taxon>
        <taxon>Bacteroidota</taxon>
        <taxon>Cytophagia</taxon>
        <taxon>Cytophagales</taxon>
        <taxon>Hymenobacteraceae</taxon>
        <taxon>Rufibacter</taxon>
    </lineage>
</organism>
<keyword evidence="10" id="KW-1185">Reference proteome</keyword>
<feature type="transmembrane region" description="Helical" evidence="7">
    <location>
        <begin position="6"/>
        <end position="29"/>
    </location>
</feature>
<gene>
    <name evidence="9" type="ORF">EFB08_17925</name>
</gene>
<dbReference type="PANTHER" id="PTHR22777:SF32">
    <property type="entry name" value="UPF0053 INNER MEMBRANE PROTEIN YFJD"/>
    <property type="match status" value="1"/>
</dbReference>
<keyword evidence="7" id="KW-0472">Membrane</keyword>
<dbReference type="Gene3D" id="3.10.580.10">
    <property type="entry name" value="CBS-domain"/>
    <property type="match status" value="1"/>
</dbReference>
<sequence>MGVDWVLPAALFVLLLGSNLLITASLAAFQQFLSNTTSLTQAQKAAALPANLYNDPERVVLAGVFLATMLYLLAGVDGYWLLTLLFTPTTANPWLTAGLCLVGLVAALTLMRAYAAHQGKRSQATSSSPILISVLKTVNTLGAPLASLLLPLQQIVGRTRVVFGAPSPSEELSLSLDQAPTEPISPQEKGLLKAIVNFSSITVKQIMRSRTDVVALHRRLPFLALLKQVHQCGYSRIPVYSQGVNKLDGILYVKDLLPYLNAPVDFVWQNLIRTPYFVPENKQIDELLREFQERRVHMAIVVNEFGETTGLITLEDVIEEIVGEIHDELDEEEDHYYTQLDEHTFLFEGRTTLHDFCKVVDPPSELFKEIKGDVESVAGLVLRLFSRIPHIGEEIQFGPYLFRIEAADSKKIKKVRVHEAVPHPHNEKE</sequence>
<dbReference type="CDD" id="cd04590">
    <property type="entry name" value="CBS_pair_CorC_HlyC_assoc"/>
    <property type="match status" value="1"/>
</dbReference>
<dbReference type="Gene3D" id="3.30.465.10">
    <property type="match status" value="1"/>
</dbReference>
<comment type="subcellular location">
    <subcellularLocation>
        <location evidence="1">Cell membrane</location>
        <topology evidence="1">Multi-pass membrane protein</topology>
    </subcellularLocation>
</comment>
<evidence type="ECO:0000256" key="2">
    <source>
        <dbReference type="ARBA" id="ARBA00006337"/>
    </source>
</evidence>
<dbReference type="InterPro" id="IPR036318">
    <property type="entry name" value="FAD-bd_PCMH-like_sf"/>
</dbReference>
<comment type="caution">
    <text evidence="9">The sequence shown here is derived from an EMBL/GenBank/DDBJ whole genome shotgun (WGS) entry which is preliminary data.</text>
</comment>